<dbReference type="Proteomes" id="UP000189670">
    <property type="component" value="Unassembled WGS sequence"/>
</dbReference>
<gene>
    <name evidence="2" type="ORF">OMM_03473</name>
</gene>
<name>A0A1V1P5T6_9BACT</name>
<protein>
    <submittedName>
        <fullName evidence="2">Uncharacterized protein</fullName>
    </submittedName>
</protein>
<organism evidence="2 3">
    <name type="scientific">Candidatus Magnetoglobus multicellularis str. Araruama</name>
    <dbReference type="NCBI Taxonomy" id="890399"/>
    <lineage>
        <taxon>Bacteria</taxon>
        <taxon>Pseudomonadati</taxon>
        <taxon>Thermodesulfobacteriota</taxon>
        <taxon>Desulfobacteria</taxon>
        <taxon>Desulfobacterales</taxon>
        <taxon>Desulfobacteraceae</taxon>
        <taxon>Candidatus Magnetoglobus</taxon>
    </lineage>
</organism>
<feature type="coiled-coil region" evidence="1">
    <location>
        <begin position="365"/>
        <end position="392"/>
    </location>
</feature>
<dbReference type="AlphaFoldDB" id="A0A1V1P5T6"/>
<accession>A0A1V1P5T6</accession>
<comment type="caution">
    <text evidence="2">The sequence shown here is derived from an EMBL/GenBank/DDBJ whole genome shotgun (WGS) entry which is preliminary data.</text>
</comment>
<evidence type="ECO:0000313" key="3">
    <source>
        <dbReference type="Proteomes" id="UP000189670"/>
    </source>
</evidence>
<reference evidence="3" key="1">
    <citation type="submission" date="2012-11" db="EMBL/GenBank/DDBJ databases">
        <authorList>
            <person name="Lucero-Rivera Y.E."/>
            <person name="Tovar-Ramirez D."/>
        </authorList>
    </citation>
    <scope>NUCLEOTIDE SEQUENCE [LARGE SCALE GENOMIC DNA]</scope>
    <source>
        <strain evidence="3">Araruama</strain>
    </source>
</reference>
<sequence>MCAAEEAIHLPRTVSDLDDSTIIMFIDEFQNSRMPQYDFSVTGFYQEACESPTCPHFITGSAMTILARELVGTGALFGRFFYNKIEPLTSYYGATLALKAAIHYQADISREMAGIISDRCGGNPFYITAVIRQANLLSKPIYDEETLNEILAVDISSGFIWGELHDQVNRWINRLNNFNITKWILYLSALDENNDPKRDVIDVHKIQQALKQYEGVDIDIKQIQDILVKLSRGDLLEDYMGTFTRIKDPILNDFLRVWGQMEMKHLKIAKVQNELRNKYYHFSKRCLNEYKGYLGEIHMSQILFAAQRQTLSGDYFHYASDIKIPDFSYVNHRVRLSSGKNREIDLLGAAGPEAWVCQSKWVERKNIGINDLKKLNQQAEDVKAEMNVVFLKKWIFAHKGLTAKAKQFACDHDIFWSTRKELDALLDYLNLRPLYAFQDVTNKETL</sequence>
<evidence type="ECO:0000256" key="1">
    <source>
        <dbReference type="SAM" id="Coils"/>
    </source>
</evidence>
<dbReference type="EMBL" id="ATBP01000486">
    <property type="protein sequence ID" value="ETR70116.1"/>
    <property type="molecule type" value="Genomic_DNA"/>
</dbReference>
<proteinExistence type="predicted"/>
<evidence type="ECO:0000313" key="2">
    <source>
        <dbReference type="EMBL" id="ETR70116.1"/>
    </source>
</evidence>
<keyword evidence="1" id="KW-0175">Coiled coil</keyword>